<evidence type="ECO:0000256" key="2">
    <source>
        <dbReference type="ARBA" id="ARBA00004123"/>
    </source>
</evidence>
<evidence type="ECO:0000313" key="9">
    <source>
        <dbReference type="EMBL" id="DAD19523.1"/>
    </source>
</evidence>
<dbReference type="GO" id="GO:0004518">
    <property type="term" value="F:nuclease activity"/>
    <property type="evidence" value="ECO:0007669"/>
    <property type="project" value="UniProtKB-KW"/>
</dbReference>
<evidence type="ECO:0000256" key="4">
    <source>
        <dbReference type="ARBA" id="ARBA00022722"/>
    </source>
</evidence>
<proteinExistence type="inferred from homology"/>
<evidence type="ECO:0000256" key="6">
    <source>
        <dbReference type="ARBA" id="ARBA00022801"/>
    </source>
</evidence>
<keyword evidence="6" id="KW-0378">Hydrolase</keyword>
<feature type="domain" description="DDE Tnp4" evidence="8">
    <location>
        <begin position="8"/>
        <end position="97"/>
    </location>
</feature>
<dbReference type="InterPro" id="IPR045249">
    <property type="entry name" value="HARBI1-like"/>
</dbReference>
<dbReference type="InterPro" id="IPR027806">
    <property type="entry name" value="HARBI1_dom"/>
</dbReference>
<reference evidence="9 10" key="1">
    <citation type="journal article" date="2020" name="Mol. Biol. Evol.">
        <title>Distinct Expression and Methylation Patterns for Genes with Different Fates following a Single Whole-Genome Duplication in Flowering Plants.</title>
        <authorList>
            <person name="Shi T."/>
            <person name="Rahmani R.S."/>
            <person name="Gugger P.F."/>
            <person name="Wang M."/>
            <person name="Li H."/>
            <person name="Zhang Y."/>
            <person name="Li Z."/>
            <person name="Wang Q."/>
            <person name="Van de Peer Y."/>
            <person name="Marchal K."/>
            <person name="Chen J."/>
        </authorList>
    </citation>
    <scope>NUCLEOTIDE SEQUENCE [LARGE SCALE GENOMIC DNA]</scope>
    <source>
        <tissue evidence="9">Leaf</tissue>
    </source>
</reference>
<dbReference type="PANTHER" id="PTHR22930">
    <property type="match status" value="1"/>
</dbReference>
<keyword evidence="4" id="KW-0540">Nuclease</keyword>
<evidence type="ECO:0000256" key="1">
    <source>
        <dbReference type="ARBA" id="ARBA00001968"/>
    </source>
</evidence>
<dbReference type="Proteomes" id="UP000607653">
    <property type="component" value="Unassembled WGS sequence"/>
</dbReference>
<dbReference type="GO" id="GO:0005634">
    <property type="term" value="C:nucleus"/>
    <property type="evidence" value="ECO:0007669"/>
    <property type="project" value="UniProtKB-SubCell"/>
</dbReference>
<gene>
    <name evidence="9" type="ORF">HUJ06_020986</name>
</gene>
<name>A0A822XII6_NELNU</name>
<comment type="cofactor">
    <cofactor evidence="1">
        <name>a divalent metal cation</name>
        <dbReference type="ChEBI" id="CHEBI:60240"/>
    </cofactor>
</comment>
<dbReference type="AlphaFoldDB" id="A0A822XII6"/>
<sequence>MVTQHNIGKYYLVDVGYRNKPGFLAPYQGTRYHLNEIRGRLSESLKEIFNNRHSSLRNAMECAFGVLKKRWAILDATQYFDFDTQVNIVIACCVLHNHIMGVDPHDQYTREGICEADRQNISGGDEFVDESASANSLAPRLQRNELARWSTFRDQIGL</sequence>
<accession>A0A822XII6</accession>
<dbReference type="GO" id="GO:0016787">
    <property type="term" value="F:hydrolase activity"/>
    <property type="evidence" value="ECO:0007669"/>
    <property type="project" value="UniProtKB-KW"/>
</dbReference>
<dbReference type="PANTHER" id="PTHR22930:SF221">
    <property type="entry name" value="NUCLEASE HARBI1"/>
    <property type="match status" value="1"/>
</dbReference>
<comment type="subcellular location">
    <subcellularLocation>
        <location evidence="2">Nucleus</location>
    </subcellularLocation>
</comment>
<evidence type="ECO:0000256" key="5">
    <source>
        <dbReference type="ARBA" id="ARBA00022723"/>
    </source>
</evidence>
<keyword evidence="5" id="KW-0479">Metal-binding</keyword>
<evidence type="ECO:0000256" key="7">
    <source>
        <dbReference type="ARBA" id="ARBA00023242"/>
    </source>
</evidence>
<protein>
    <recommendedName>
        <fullName evidence="8">DDE Tnp4 domain-containing protein</fullName>
    </recommendedName>
</protein>
<comment type="similarity">
    <text evidence="3">Belongs to the HARBI1 family.</text>
</comment>
<dbReference type="Pfam" id="PF13359">
    <property type="entry name" value="DDE_Tnp_4"/>
    <property type="match status" value="1"/>
</dbReference>
<comment type="caution">
    <text evidence="9">The sequence shown here is derived from an EMBL/GenBank/DDBJ whole genome shotgun (WGS) entry which is preliminary data.</text>
</comment>
<keyword evidence="10" id="KW-1185">Reference proteome</keyword>
<dbReference type="GO" id="GO:0046872">
    <property type="term" value="F:metal ion binding"/>
    <property type="evidence" value="ECO:0007669"/>
    <property type="project" value="UniProtKB-KW"/>
</dbReference>
<evidence type="ECO:0000313" key="10">
    <source>
        <dbReference type="Proteomes" id="UP000607653"/>
    </source>
</evidence>
<dbReference type="EMBL" id="DUZY01000001">
    <property type="protein sequence ID" value="DAD19523.1"/>
    <property type="molecule type" value="Genomic_DNA"/>
</dbReference>
<evidence type="ECO:0000259" key="8">
    <source>
        <dbReference type="Pfam" id="PF13359"/>
    </source>
</evidence>
<evidence type="ECO:0000256" key="3">
    <source>
        <dbReference type="ARBA" id="ARBA00006958"/>
    </source>
</evidence>
<organism evidence="9 10">
    <name type="scientific">Nelumbo nucifera</name>
    <name type="common">Sacred lotus</name>
    <dbReference type="NCBI Taxonomy" id="4432"/>
    <lineage>
        <taxon>Eukaryota</taxon>
        <taxon>Viridiplantae</taxon>
        <taxon>Streptophyta</taxon>
        <taxon>Embryophyta</taxon>
        <taxon>Tracheophyta</taxon>
        <taxon>Spermatophyta</taxon>
        <taxon>Magnoliopsida</taxon>
        <taxon>Proteales</taxon>
        <taxon>Nelumbonaceae</taxon>
        <taxon>Nelumbo</taxon>
    </lineage>
</organism>
<keyword evidence="7" id="KW-0539">Nucleus</keyword>